<dbReference type="InterPro" id="IPR020084">
    <property type="entry name" value="NUDIX_hydrolase_CS"/>
</dbReference>
<comment type="catalytic activity">
    <reaction evidence="20">
        <text>N(6)-methyl-dATP + H2O = N(6)-methyl-dAMP + diphosphate + H(+)</text>
        <dbReference type="Rhea" id="RHEA:67604"/>
        <dbReference type="ChEBI" id="CHEBI:15377"/>
        <dbReference type="ChEBI" id="CHEBI:15378"/>
        <dbReference type="ChEBI" id="CHEBI:33019"/>
        <dbReference type="ChEBI" id="CHEBI:169976"/>
        <dbReference type="ChEBI" id="CHEBI:172872"/>
    </reaction>
    <physiologicalReaction direction="left-to-right" evidence="20">
        <dbReference type="Rhea" id="RHEA:67605"/>
    </physiologicalReaction>
</comment>
<comment type="catalytic activity">
    <reaction evidence="7">
        <text>8-oxo-dATP + H2O = 8-oxo-dAMP + diphosphate + H(+)</text>
        <dbReference type="Rhea" id="RHEA:65396"/>
        <dbReference type="ChEBI" id="CHEBI:15377"/>
        <dbReference type="ChEBI" id="CHEBI:15378"/>
        <dbReference type="ChEBI" id="CHEBI:33019"/>
        <dbReference type="ChEBI" id="CHEBI:71361"/>
        <dbReference type="ChEBI" id="CHEBI:172871"/>
    </reaction>
    <physiologicalReaction direction="left-to-right" evidence="7">
        <dbReference type="Rhea" id="RHEA:65397"/>
    </physiologicalReaction>
</comment>
<evidence type="ECO:0000313" key="24">
    <source>
        <dbReference type="Proteomes" id="UP000197679"/>
    </source>
</evidence>
<protein>
    <recommendedName>
        <fullName evidence="12">Oxidized purine nucleoside triphosphate hydrolase</fullName>
        <ecNumber evidence="11">3.6.1.56</ecNumber>
    </recommendedName>
    <alternativeName>
        <fullName evidence="16">2-hydroxy-dATP diphosphatase</fullName>
    </alternativeName>
    <alternativeName>
        <fullName evidence="15">7,8-dihydro-8-oxoguanine triphosphatase</fullName>
    </alternativeName>
    <alternativeName>
        <fullName evidence="14">8-oxo-dGTPase</fullName>
    </alternativeName>
    <alternativeName>
        <fullName evidence="17">Methylated purine nucleoside triphosphate hydrolase</fullName>
    </alternativeName>
    <alternativeName>
        <fullName evidence="13">Nucleoside diphosphate-linked moiety X motif 1</fullName>
    </alternativeName>
</protein>
<dbReference type="EMBL" id="CP019964">
    <property type="protein sequence ID" value="ASI13716.1"/>
    <property type="molecule type" value="Genomic_DNA"/>
</dbReference>
<evidence type="ECO:0000256" key="3">
    <source>
        <dbReference type="ARBA" id="ARBA00011245"/>
    </source>
</evidence>
<dbReference type="EC" id="3.6.1.56" evidence="11"/>
<evidence type="ECO:0000256" key="1">
    <source>
        <dbReference type="ARBA" id="ARBA00001946"/>
    </source>
</evidence>
<keyword evidence="5" id="KW-0378">Hydrolase</keyword>
<evidence type="ECO:0000256" key="2">
    <source>
        <dbReference type="ARBA" id="ARBA00005582"/>
    </source>
</evidence>
<dbReference type="Pfam" id="PF00293">
    <property type="entry name" value="NUDIX"/>
    <property type="match status" value="1"/>
</dbReference>
<comment type="subunit">
    <text evidence="3">Monomer.</text>
</comment>
<comment type="catalytic activity">
    <reaction evidence="8">
        <text>2-oxo-dATP + H2O = 2-oxo-dAMP + diphosphate + H(+)</text>
        <dbReference type="Rhea" id="RHEA:31583"/>
        <dbReference type="ChEBI" id="CHEBI:15377"/>
        <dbReference type="ChEBI" id="CHEBI:15378"/>
        <dbReference type="ChEBI" id="CHEBI:33019"/>
        <dbReference type="ChEBI" id="CHEBI:63212"/>
        <dbReference type="ChEBI" id="CHEBI:77897"/>
        <dbReference type="EC" id="3.6.1.56"/>
    </reaction>
    <physiologicalReaction direction="left-to-right" evidence="8">
        <dbReference type="Rhea" id="RHEA:31584"/>
    </physiologicalReaction>
</comment>
<accession>A0A218NMP1</accession>
<dbReference type="CDD" id="cd03427">
    <property type="entry name" value="NUDIX_MTH1_Nudt1"/>
    <property type="match status" value="1"/>
</dbReference>
<comment type="function">
    <text evidence="21">Oxidized purine nucleoside triphosphate hydrolase which is a prominent sanitizer of the oxidized nucleotide pool. Catalyzes the hydrolysis of 2-oxo-dATP (2-hydroxy-dATP) into 2-oxo-dAMP. Also has a significant hydrolase activity toward 2-oxo-ATP, 8-oxo-dGTP and 8-oxo-dATP. Through the hydrolysis of oxidized purine nucleoside triphosphates, prevents their incorporation into DNA and the subsequent transversions A:T to C:G and G:C to T:A. Also catalyzes the hydrolysis of methylated purine nucleoside triphosphate preventing their integration into DNA. Through this antimutagenic activity protects cells from oxidative stress.</text>
</comment>
<dbReference type="GeneID" id="33313950"/>
<comment type="cofactor">
    <cofactor evidence="1">
        <name>Mg(2+)</name>
        <dbReference type="ChEBI" id="CHEBI:18420"/>
    </cofactor>
</comment>
<dbReference type="Proteomes" id="UP000197679">
    <property type="component" value="Chromosome"/>
</dbReference>
<sequence>MDDLHKKYDTSKLRQVSLSLIWDERKILLAMKKRGFGEGLWNGYGGKQKESETIEETAIRETNEEIGINSTEIEQVGTLSFFFEGVPSDQNWNQKAVIFRINKWVGDPVESEEMKPKWFDISDIPYDKMWPDDRIWLPKILKGMKLECIFVFDADKRLKESNIKVL</sequence>
<evidence type="ECO:0000256" key="11">
    <source>
        <dbReference type="ARBA" id="ARBA00026103"/>
    </source>
</evidence>
<proteinExistence type="inferred from homology"/>
<comment type="catalytic activity">
    <reaction evidence="19">
        <text>O(6)-methyl-dGTP + H2O = O(6)-methyl-dGMP + diphosphate + H(+)</text>
        <dbReference type="Rhea" id="RHEA:67600"/>
        <dbReference type="ChEBI" id="CHEBI:15377"/>
        <dbReference type="ChEBI" id="CHEBI:15378"/>
        <dbReference type="ChEBI" id="CHEBI:33019"/>
        <dbReference type="ChEBI" id="CHEBI:169974"/>
        <dbReference type="ChEBI" id="CHEBI:169975"/>
    </reaction>
    <physiologicalReaction direction="left-to-right" evidence="19">
        <dbReference type="Rhea" id="RHEA:67601"/>
    </physiologicalReaction>
</comment>
<evidence type="ECO:0000256" key="10">
    <source>
        <dbReference type="ARBA" id="ARBA00024596"/>
    </source>
</evidence>
<dbReference type="KEGG" id="marh:Mia14_0394"/>
<evidence type="ECO:0000256" key="12">
    <source>
        <dbReference type="ARBA" id="ARBA00026218"/>
    </source>
</evidence>
<comment type="similarity">
    <text evidence="2">Belongs to the Nudix hydrolase family.</text>
</comment>
<evidence type="ECO:0000256" key="13">
    <source>
        <dbReference type="ARBA" id="ARBA00029673"/>
    </source>
</evidence>
<dbReference type="GO" id="GO:0008413">
    <property type="term" value="F:8-oxo-7,8-dihydroguanosine triphosphate pyrophosphatase activity"/>
    <property type="evidence" value="ECO:0007669"/>
    <property type="project" value="InterPro"/>
</dbReference>
<dbReference type="Gene3D" id="3.90.79.10">
    <property type="entry name" value="Nucleoside Triphosphate Pyrophosphohydrolase"/>
    <property type="match status" value="1"/>
</dbReference>
<comment type="catalytic activity">
    <reaction evidence="18">
        <text>N(6)-methyl-ATP + H2O = N(6)-methyl-AMP + diphosphate + H(+)</text>
        <dbReference type="Rhea" id="RHEA:67608"/>
        <dbReference type="ChEBI" id="CHEBI:15377"/>
        <dbReference type="ChEBI" id="CHEBI:15378"/>
        <dbReference type="ChEBI" id="CHEBI:33019"/>
        <dbReference type="ChEBI" id="CHEBI:144842"/>
        <dbReference type="ChEBI" id="CHEBI:172873"/>
    </reaction>
    <physiologicalReaction direction="left-to-right" evidence="18">
        <dbReference type="Rhea" id="RHEA:67609"/>
    </physiologicalReaction>
</comment>
<dbReference type="InterPro" id="IPR003563">
    <property type="entry name" value="8ODP"/>
</dbReference>
<dbReference type="GO" id="GO:0042262">
    <property type="term" value="P:DNA protection"/>
    <property type="evidence" value="ECO:0007669"/>
    <property type="project" value="InterPro"/>
</dbReference>
<evidence type="ECO:0000256" key="18">
    <source>
        <dbReference type="ARBA" id="ARBA00048002"/>
    </source>
</evidence>
<dbReference type="PROSITE" id="PS51462">
    <property type="entry name" value="NUDIX"/>
    <property type="match status" value="1"/>
</dbReference>
<evidence type="ECO:0000256" key="14">
    <source>
        <dbReference type="ARBA" id="ARBA00030634"/>
    </source>
</evidence>
<dbReference type="RefSeq" id="WP_088819879.1">
    <property type="nucleotide sequence ID" value="NZ_CP019964.1"/>
</dbReference>
<dbReference type="AlphaFoldDB" id="A0A218NMP1"/>
<evidence type="ECO:0000256" key="9">
    <source>
        <dbReference type="ARBA" id="ARBA00024486"/>
    </source>
</evidence>
<dbReference type="SUPFAM" id="SSF55811">
    <property type="entry name" value="Nudix"/>
    <property type="match status" value="1"/>
</dbReference>
<evidence type="ECO:0000256" key="7">
    <source>
        <dbReference type="ARBA" id="ARBA00024448"/>
    </source>
</evidence>
<dbReference type="PANTHER" id="PTHR43758:SF2">
    <property type="entry name" value="OXIDIZED PURINE NUCLEOSIDE TRIPHOSPHATE HYDROLASE"/>
    <property type="match status" value="1"/>
</dbReference>
<dbReference type="InterPro" id="IPR015797">
    <property type="entry name" value="NUDIX_hydrolase-like_dom_sf"/>
</dbReference>
<keyword evidence="4" id="KW-0479">Metal-binding</keyword>
<evidence type="ECO:0000256" key="16">
    <source>
        <dbReference type="ARBA" id="ARBA00031927"/>
    </source>
</evidence>
<keyword evidence="24" id="KW-1185">Reference proteome</keyword>
<dbReference type="InterPro" id="IPR000086">
    <property type="entry name" value="NUDIX_hydrolase_dom"/>
</dbReference>
<reference evidence="23 24" key="1">
    <citation type="journal article" date="2017" name="Nat. Commun.">
        <title>'ARMAN' archaea depend on association with euryarchaeal host in culture and in situ.</title>
        <authorList>
            <person name="Golyshina O."/>
            <person name="Toshchakov S."/>
            <person name="Makarova K."/>
            <person name="Gavrilov S."/>
            <person name="Korzhenkov A."/>
            <person name="La Cono V."/>
            <person name="Arcadi E."/>
            <person name="Nechitaylo T."/>
            <person name="Ferrer M."/>
            <person name="Kublanov I."/>
            <person name="Wolf Y."/>
            <person name="Yakimov M."/>
            <person name="Golyshin P."/>
            <person name="Slesarev A."/>
            <person name="Kozyavkin S."/>
        </authorList>
    </citation>
    <scope>NUCLEOTIDE SEQUENCE [LARGE SCALE GENOMIC DNA]</scope>
    <source>
        <strain evidence="23 24">Mia14</strain>
    </source>
</reference>
<gene>
    <name evidence="23" type="ORF">Mia14_0394</name>
</gene>
<evidence type="ECO:0000259" key="22">
    <source>
        <dbReference type="PROSITE" id="PS51462"/>
    </source>
</evidence>
<evidence type="ECO:0000256" key="6">
    <source>
        <dbReference type="ARBA" id="ARBA00022842"/>
    </source>
</evidence>
<comment type="catalytic activity">
    <reaction evidence="10">
        <text>2-oxo-ATP + H2O = 2-oxo-AMP + diphosphate + H(+)</text>
        <dbReference type="Rhea" id="RHEA:67392"/>
        <dbReference type="ChEBI" id="CHEBI:15377"/>
        <dbReference type="ChEBI" id="CHEBI:15378"/>
        <dbReference type="ChEBI" id="CHEBI:33019"/>
        <dbReference type="ChEBI" id="CHEBI:71395"/>
        <dbReference type="ChEBI" id="CHEBI:172878"/>
    </reaction>
    <physiologicalReaction direction="left-to-right" evidence="10">
        <dbReference type="Rhea" id="RHEA:67393"/>
    </physiologicalReaction>
</comment>
<feature type="domain" description="Nudix hydrolase" evidence="22">
    <location>
        <begin position="12"/>
        <end position="142"/>
    </location>
</feature>
<evidence type="ECO:0000313" key="23">
    <source>
        <dbReference type="EMBL" id="ASI13716.1"/>
    </source>
</evidence>
<dbReference type="OrthoDB" id="40462at2157"/>
<dbReference type="GO" id="GO:0008828">
    <property type="term" value="F:dATP diphosphatase activity"/>
    <property type="evidence" value="ECO:0007669"/>
    <property type="project" value="UniProtKB-EC"/>
</dbReference>
<keyword evidence="6" id="KW-0460">Magnesium</keyword>
<comment type="catalytic activity">
    <reaction evidence="9">
        <text>8-oxo-dGTP + H2O = 8-oxo-dGMP + diphosphate + H(+)</text>
        <dbReference type="Rhea" id="RHEA:31575"/>
        <dbReference type="ChEBI" id="CHEBI:15377"/>
        <dbReference type="ChEBI" id="CHEBI:15378"/>
        <dbReference type="ChEBI" id="CHEBI:33019"/>
        <dbReference type="ChEBI" id="CHEBI:63224"/>
        <dbReference type="ChEBI" id="CHEBI:77896"/>
    </reaction>
    <physiologicalReaction direction="left-to-right" evidence="9">
        <dbReference type="Rhea" id="RHEA:31576"/>
    </physiologicalReaction>
</comment>
<dbReference type="GO" id="GO:0046872">
    <property type="term" value="F:metal ion binding"/>
    <property type="evidence" value="ECO:0007669"/>
    <property type="project" value="UniProtKB-KW"/>
</dbReference>
<evidence type="ECO:0000256" key="19">
    <source>
        <dbReference type="ARBA" id="ARBA00048894"/>
    </source>
</evidence>
<evidence type="ECO:0000256" key="20">
    <source>
        <dbReference type="ARBA" id="ARBA00049032"/>
    </source>
</evidence>
<evidence type="ECO:0000256" key="4">
    <source>
        <dbReference type="ARBA" id="ARBA00022723"/>
    </source>
</evidence>
<name>A0A218NMP1_9ARCH</name>
<dbReference type="PANTHER" id="PTHR43758">
    <property type="entry name" value="7,8-DIHYDRO-8-OXOGUANINE TRIPHOSPHATASE"/>
    <property type="match status" value="1"/>
</dbReference>
<dbReference type="PRINTS" id="PR01403">
    <property type="entry name" value="8OXTPHPHTASE"/>
</dbReference>
<dbReference type="GO" id="GO:0005737">
    <property type="term" value="C:cytoplasm"/>
    <property type="evidence" value="ECO:0007669"/>
    <property type="project" value="TreeGrafter"/>
</dbReference>
<dbReference type="PROSITE" id="PS00893">
    <property type="entry name" value="NUDIX_BOX"/>
    <property type="match status" value="1"/>
</dbReference>
<organism evidence="23 24">
    <name type="scientific">Candidatus Mancarchaeum acidiphilum</name>
    <dbReference type="NCBI Taxonomy" id="1920749"/>
    <lineage>
        <taxon>Archaea</taxon>
        <taxon>Candidatus Micrarchaeota</taxon>
        <taxon>Candidatus Mancarchaeum</taxon>
    </lineage>
</organism>
<evidence type="ECO:0000256" key="21">
    <source>
        <dbReference type="ARBA" id="ARBA00053094"/>
    </source>
</evidence>
<evidence type="ECO:0000256" key="17">
    <source>
        <dbReference type="ARBA" id="ARBA00032071"/>
    </source>
</evidence>
<evidence type="ECO:0000256" key="8">
    <source>
        <dbReference type="ARBA" id="ARBA00024459"/>
    </source>
</evidence>
<evidence type="ECO:0000256" key="5">
    <source>
        <dbReference type="ARBA" id="ARBA00022801"/>
    </source>
</evidence>
<evidence type="ECO:0000256" key="15">
    <source>
        <dbReference type="ARBA" id="ARBA00030682"/>
    </source>
</evidence>